<dbReference type="PANTHER" id="PTHR33833:SF3">
    <property type="entry name" value="YCF49-LIKE PROTEIN"/>
    <property type="match status" value="1"/>
</dbReference>
<evidence type="ECO:0000313" key="1">
    <source>
        <dbReference type="EMBL" id="KAF5957905.1"/>
    </source>
</evidence>
<accession>A0A7J7HZJ6</accession>
<proteinExistence type="predicted"/>
<evidence type="ECO:0000313" key="2">
    <source>
        <dbReference type="Proteomes" id="UP000593564"/>
    </source>
</evidence>
<gene>
    <name evidence="1" type="ORF">HYC85_005130</name>
</gene>
<name>A0A7J7HZJ6_CAMSI</name>
<reference evidence="2" key="1">
    <citation type="journal article" date="2020" name="Nat. Commun.">
        <title>Genome assembly of wild tea tree DASZ reveals pedigree and selection history of tea varieties.</title>
        <authorList>
            <person name="Zhang W."/>
            <person name="Zhang Y."/>
            <person name="Qiu H."/>
            <person name="Guo Y."/>
            <person name="Wan H."/>
            <person name="Zhang X."/>
            <person name="Scossa F."/>
            <person name="Alseekh S."/>
            <person name="Zhang Q."/>
            <person name="Wang P."/>
            <person name="Xu L."/>
            <person name="Schmidt M.H."/>
            <person name="Jia X."/>
            <person name="Li D."/>
            <person name="Zhu A."/>
            <person name="Guo F."/>
            <person name="Chen W."/>
            <person name="Ni D."/>
            <person name="Usadel B."/>
            <person name="Fernie A.R."/>
            <person name="Wen W."/>
        </authorList>
    </citation>
    <scope>NUCLEOTIDE SEQUENCE [LARGE SCALE GENOMIC DNA]</scope>
    <source>
        <strain evidence="2">cv. G240</strain>
    </source>
</reference>
<protein>
    <submittedName>
        <fullName evidence="1">Uncharacterized protein</fullName>
    </submittedName>
</protein>
<dbReference type="PANTHER" id="PTHR33833">
    <property type="entry name" value="NUCLEOLAR-LIKE PROTEIN-RELATED"/>
    <property type="match status" value="1"/>
</dbReference>
<comment type="caution">
    <text evidence="1">The sequence shown here is derived from an EMBL/GenBank/DDBJ whole genome shotgun (WGS) entry which is preliminary data.</text>
</comment>
<dbReference type="Proteomes" id="UP000593564">
    <property type="component" value="Unassembled WGS sequence"/>
</dbReference>
<dbReference type="Pfam" id="PF10693">
    <property type="entry name" value="DUF2499"/>
    <property type="match status" value="1"/>
</dbReference>
<reference evidence="1 2" key="2">
    <citation type="submission" date="2020-07" db="EMBL/GenBank/DDBJ databases">
        <title>Genome assembly of wild tea tree DASZ reveals pedigree and selection history of tea varieties.</title>
        <authorList>
            <person name="Zhang W."/>
        </authorList>
    </citation>
    <scope>NUCLEOTIDE SEQUENCE [LARGE SCALE GENOMIC DNA]</scope>
    <source>
        <strain evidence="2">cv. G240</strain>
        <tissue evidence="1">Leaf</tissue>
    </source>
</reference>
<dbReference type="EMBL" id="JACBKZ010000002">
    <property type="protein sequence ID" value="KAF5957905.1"/>
    <property type="molecule type" value="Genomic_DNA"/>
</dbReference>
<organism evidence="1 2">
    <name type="scientific">Camellia sinensis</name>
    <name type="common">Tea plant</name>
    <name type="synonym">Thea sinensis</name>
    <dbReference type="NCBI Taxonomy" id="4442"/>
    <lineage>
        <taxon>Eukaryota</taxon>
        <taxon>Viridiplantae</taxon>
        <taxon>Streptophyta</taxon>
        <taxon>Embryophyta</taxon>
        <taxon>Tracheophyta</taxon>
        <taxon>Spermatophyta</taxon>
        <taxon>Magnoliopsida</taxon>
        <taxon>eudicotyledons</taxon>
        <taxon>Gunneridae</taxon>
        <taxon>Pentapetalae</taxon>
        <taxon>asterids</taxon>
        <taxon>Ericales</taxon>
        <taxon>Theaceae</taxon>
        <taxon>Camellia</taxon>
    </lineage>
</organism>
<dbReference type="InterPro" id="IPR019634">
    <property type="entry name" value="Uncharacterised_Ycf49"/>
</dbReference>
<dbReference type="AlphaFoldDB" id="A0A7J7HZJ6"/>
<keyword evidence="2" id="KW-1185">Reference proteome</keyword>
<sequence length="147" mass="16129">MGLKLYWGSLLDTHTHLTHSHGSSNLYWLLKDPFLFSNSMRLVLFLTQFNEPIPQKPSFTNNKAMAASLLGAAGFALTLVVEPASAAELPLMMGSSSLPLDEPPNALSLPTWAIHVSSVVEWVMAMALVWQYGEKSGYESYEGQEVG</sequence>